<keyword evidence="2" id="KW-1185">Reference proteome</keyword>
<feature type="non-terminal residue" evidence="1">
    <location>
        <position position="210"/>
    </location>
</feature>
<comment type="caution">
    <text evidence="1">The sequence shown here is derived from an EMBL/GenBank/DDBJ whole genome shotgun (WGS) entry which is preliminary data.</text>
</comment>
<dbReference type="AlphaFoldDB" id="A0A9N9GI26"/>
<proteinExistence type="predicted"/>
<accession>A0A9N9GI26</accession>
<protein>
    <submittedName>
        <fullName evidence="1">261_t:CDS:1</fullName>
    </submittedName>
</protein>
<sequence length="210" mass="24145">MTKTDKNNFPPYAEELTLNQGEQLNIQQILTQLKQSIPVNFIPIELQEGNYCGSTNPKWKDKPLSERYGLEKGQDINQPVYIDPEVLLRKASFGGITIESEAEIILVNPNKVLVKEIETQTKLTSKEISKQRGVAGCLLDILNYWGTYYKNFLTEYDDGKEFMNFLIPSDKDSCNYVYNILVKGSEEEKELAKEFNKLLQDYRKNPTEGM</sequence>
<name>A0A9N9GI26_9GLOM</name>
<dbReference type="Proteomes" id="UP000789831">
    <property type="component" value="Unassembled WGS sequence"/>
</dbReference>
<reference evidence="1" key="1">
    <citation type="submission" date="2021-06" db="EMBL/GenBank/DDBJ databases">
        <authorList>
            <person name="Kallberg Y."/>
            <person name="Tangrot J."/>
            <person name="Rosling A."/>
        </authorList>
    </citation>
    <scope>NUCLEOTIDE SEQUENCE</scope>
    <source>
        <strain evidence="1">MT106</strain>
    </source>
</reference>
<dbReference type="OrthoDB" id="2448903at2759"/>
<organism evidence="1 2">
    <name type="scientific">Ambispora gerdemannii</name>
    <dbReference type="NCBI Taxonomy" id="144530"/>
    <lineage>
        <taxon>Eukaryota</taxon>
        <taxon>Fungi</taxon>
        <taxon>Fungi incertae sedis</taxon>
        <taxon>Mucoromycota</taxon>
        <taxon>Glomeromycotina</taxon>
        <taxon>Glomeromycetes</taxon>
        <taxon>Archaeosporales</taxon>
        <taxon>Ambisporaceae</taxon>
        <taxon>Ambispora</taxon>
    </lineage>
</organism>
<dbReference type="EMBL" id="CAJVPL010002215">
    <property type="protein sequence ID" value="CAG8603535.1"/>
    <property type="molecule type" value="Genomic_DNA"/>
</dbReference>
<evidence type="ECO:0000313" key="1">
    <source>
        <dbReference type="EMBL" id="CAG8603535.1"/>
    </source>
</evidence>
<gene>
    <name evidence="1" type="ORF">AGERDE_LOCUS9222</name>
</gene>
<evidence type="ECO:0000313" key="2">
    <source>
        <dbReference type="Proteomes" id="UP000789831"/>
    </source>
</evidence>